<gene>
    <name evidence="5" type="ORF">BVG16_21660</name>
</gene>
<reference evidence="5 6" key="1">
    <citation type="submission" date="2017-01" db="EMBL/GenBank/DDBJ databases">
        <title>Genome analysis of Paenibacillus selenitrireducens ES3-24.</title>
        <authorList>
            <person name="Xu D."/>
            <person name="Yao R."/>
            <person name="Zheng S."/>
        </authorList>
    </citation>
    <scope>NUCLEOTIDE SEQUENCE [LARGE SCALE GENOMIC DNA]</scope>
    <source>
        <strain evidence="5 6">ES3-24</strain>
    </source>
</reference>
<dbReference type="RefSeq" id="WP_078501287.1">
    <property type="nucleotide sequence ID" value="NZ_MSZX01000009.1"/>
</dbReference>
<evidence type="ECO:0000313" key="6">
    <source>
        <dbReference type="Proteomes" id="UP000190188"/>
    </source>
</evidence>
<comment type="similarity">
    <text evidence="3">Belongs to the Nudix hydrolase family.</text>
</comment>
<dbReference type="CDD" id="cd02883">
    <property type="entry name" value="NUDIX_Hydrolase"/>
    <property type="match status" value="1"/>
</dbReference>
<dbReference type="Pfam" id="PF00293">
    <property type="entry name" value="NUDIX"/>
    <property type="match status" value="1"/>
</dbReference>
<dbReference type="InterPro" id="IPR020084">
    <property type="entry name" value="NUDIX_hydrolase_CS"/>
</dbReference>
<comment type="cofactor">
    <cofactor evidence="1">
        <name>Mg(2+)</name>
        <dbReference type="ChEBI" id="CHEBI:18420"/>
    </cofactor>
</comment>
<accession>A0A1T2X5T1</accession>
<dbReference type="Gene3D" id="3.90.79.10">
    <property type="entry name" value="Nucleoside Triphosphate Pyrophosphohydrolase"/>
    <property type="match status" value="1"/>
</dbReference>
<dbReference type="InterPro" id="IPR000086">
    <property type="entry name" value="NUDIX_hydrolase_dom"/>
</dbReference>
<evidence type="ECO:0000256" key="1">
    <source>
        <dbReference type="ARBA" id="ARBA00001946"/>
    </source>
</evidence>
<evidence type="ECO:0000313" key="5">
    <source>
        <dbReference type="EMBL" id="OPA75212.1"/>
    </source>
</evidence>
<protein>
    <submittedName>
        <fullName evidence="5">DNA mismatch repair protein MutT</fullName>
    </submittedName>
</protein>
<organism evidence="5 6">
    <name type="scientific">Paenibacillus selenitireducens</name>
    <dbReference type="NCBI Taxonomy" id="1324314"/>
    <lineage>
        <taxon>Bacteria</taxon>
        <taxon>Bacillati</taxon>
        <taxon>Bacillota</taxon>
        <taxon>Bacilli</taxon>
        <taxon>Bacillales</taxon>
        <taxon>Paenibacillaceae</taxon>
        <taxon>Paenibacillus</taxon>
    </lineage>
</organism>
<sequence length="160" mass="18009">MNDEYRVPKHIVAVSALVRNGQGEVLLVKTHGRSDTWELPGGQVEEGEPPHLAVCRELKEETGIEAKANGVTGVYYNATMGILSMVFTCEYLGGEVIIQPEEIKEAQFVQLDESNIDEYISRPHMKSRTLDALHNKGVIPYEAWEMKPFELLSRLDDSQH</sequence>
<dbReference type="OrthoDB" id="9787880at2"/>
<evidence type="ECO:0000256" key="3">
    <source>
        <dbReference type="RuleBase" id="RU003476"/>
    </source>
</evidence>
<comment type="caution">
    <text evidence="5">The sequence shown here is derived from an EMBL/GenBank/DDBJ whole genome shotgun (WGS) entry which is preliminary data.</text>
</comment>
<dbReference type="PROSITE" id="PS51462">
    <property type="entry name" value="NUDIX"/>
    <property type="match status" value="1"/>
</dbReference>
<dbReference type="PANTHER" id="PTHR43046:SF2">
    <property type="entry name" value="8-OXO-DGTP DIPHOSPHATASE-RELATED"/>
    <property type="match status" value="1"/>
</dbReference>
<keyword evidence="2 3" id="KW-0378">Hydrolase</keyword>
<dbReference type="PROSITE" id="PS00893">
    <property type="entry name" value="NUDIX_BOX"/>
    <property type="match status" value="1"/>
</dbReference>
<evidence type="ECO:0000256" key="2">
    <source>
        <dbReference type="ARBA" id="ARBA00022801"/>
    </source>
</evidence>
<dbReference type="SUPFAM" id="SSF55811">
    <property type="entry name" value="Nudix"/>
    <property type="match status" value="1"/>
</dbReference>
<dbReference type="PANTHER" id="PTHR43046">
    <property type="entry name" value="GDP-MANNOSE MANNOSYL HYDROLASE"/>
    <property type="match status" value="1"/>
</dbReference>
<dbReference type="STRING" id="1324314.BVG16_21660"/>
<dbReference type="PRINTS" id="PR00502">
    <property type="entry name" value="NUDIXFAMILY"/>
</dbReference>
<dbReference type="AlphaFoldDB" id="A0A1T2X5T1"/>
<proteinExistence type="inferred from homology"/>
<dbReference type="GO" id="GO:0016787">
    <property type="term" value="F:hydrolase activity"/>
    <property type="evidence" value="ECO:0007669"/>
    <property type="project" value="UniProtKB-KW"/>
</dbReference>
<feature type="domain" description="Nudix hydrolase" evidence="4">
    <location>
        <begin position="9"/>
        <end position="134"/>
    </location>
</feature>
<dbReference type="Proteomes" id="UP000190188">
    <property type="component" value="Unassembled WGS sequence"/>
</dbReference>
<evidence type="ECO:0000259" key="4">
    <source>
        <dbReference type="PROSITE" id="PS51462"/>
    </source>
</evidence>
<dbReference type="EMBL" id="MSZX01000009">
    <property type="protein sequence ID" value="OPA75212.1"/>
    <property type="molecule type" value="Genomic_DNA"/>
</dbReference>
<dbReference type="InterPro" id="IPR015797">
    <property type="entry name" value="NUDIX_hydrolase-like_dom_sf"/>
</dbReference>
<name>A0A1T2X5T1_9BACL</name>
<keyword evidence="6" id="KW-1185">Reference proteome</keyword>
<dbReference type="InterPro" id="IPR020476">
    <property type="entry name" value="Nudix_hydrolase"/>
</dbReference>